<dbReference type="AlphaFoldDB" id="A0A166PK33"/>
<accession>A0A166PK33</accession>
<evidence type="ECO:0000256" key="1">
    <source>
        <dbReference type="SAM" id="MobiDB-lite"/>
    </source>
</evidence>
<dbReference type="OrthoDB" id="407298at2759"/>
<evidence type="ECO:0000313" key="2">
    <source>
        <dbReference type="EMBL" id="KZP26177.1"/>
    </source>
</evidence>
<dbReference type="Proteomes" id="UP000076532">
    <property type="component" value="Unassembled WGS sequence"/>
</dbReference>
<keyword evidence="3" id="KW-1185">Reference proteome</keyword>
<reference evidence="2 3" key="1">
    <citation type="journal article" date="2016" name="Mol. Biol. Evol.">
        <title>Comparative Genomics of Early-Diverging Mushroom-Forming Fungi Provides Insights into the Origins of Lignocellulose Decay Capabilities.</title>
        <authorList>
            <person name="Nagy L.G."/>
            <person name="Riley R."/>
            <person name="Tritt A."/>
            <person name="Adam C."/>
            <person name="Daum C."/>
            <person name="Floudas D."/>
            <person name="Sun H."/>
            <person name="Yadav J.S."/>
            <person name="Pangilinan J."/>
            <person name="Larsson K.H."/>
            <person name="Matsuura K."/>
            <person name="Barry K."/>
            <person name="Labutti K."/>
            <person name="Kuo R."/>
            <person name="Ohm R.A."/>
            <person name="Bhattacharya S.S."/>
            <person name="Shirouzu T."/>
            <person name="Yoshinaga Y."/>
            <person name="Martin F.M."/>
            <person name="Grigoriev I.V."/>
            <person name="Hibbett D.S."/>
        </authorList>
    </citation>
    <scope>NUCLEOTIDE SEQUENCE [LARGE SCALE GENOMIC DNA]</scope>
    <source>
        <strain evidence="2 3">CBS 109695</strain>
    </source>
</reference>
<dbReference type="InterPro" id="IPR036851">
    <property type="entry name" value="Chloroperoxidase-like_sf"/>
</dbReference>
<dbReference type="EMBL" id="KV417516">
    <property type="protein sequence ID" value="KZP26177.1"/>
    <property type="molecule type" value="Genomic_DNA"/>
</dbReference>
<organism evidence="2 3">
    <name type="scientific">Athelia psychrophila</name>
    <dbReference type="NCBI Taxonomy" id="1759441"/>
    <lineage>
        <taxon>Eukaryota</taxon>
        <taxon>Fungi</taxon>
        <taxon>Dikarya</taxon>
        <taxon>Basidiomycota</taxon>
        <taxon>Agaricomycotina</taxon>
        <taxon>Agaricomycetes</taxon>
        <taxon>Agaricomycetidae</taxon>
        <taxon>Atheliales</taxon>
        <taxon>Atheliaceae</taxon>
        <taxon>Athelia</taxon>
    </lineage>
</organism>
<evidence type="ECO:0000313" key="3">
    <source>
        <dbReference type="Proteomes" id="UP000076532"/>
    </source>
</evidence>
<proteinExistence type="predicted"/>
<dbReference type="GO" id="GO:0004601">
    <property type="term" value="F:peroxidase activity"/>
    <property type="evidence" value="ECO:0007669"/>
    <property type="project" value="InterPro"/>
</dbReference>
<feature type="region of interest" description="Disordered" evidence="1">
    <location>
        <begin position="131"/>
        <end position="164"/>
    </location>
</feature>
<gene>
    <name evidence="2" type="ORF">FIBSPDRAFT_1040976</name>
</gene>
<dbReference type="Gene3D" id="1.10.489.10">
    <property type="entry name" value="Chloroperoxidase-like"/>
    <property type="match status" value="1"/>
</dbReference>
<name>A0A166PK33_9AGAM</name>
<protein>
    <submittedName>
        <fullName evidence="2">Uncharacterized protein</fullName>
    </submittedName>
</protein>
<dbReference type="STRING" id="436010.A0A166PK33"/>
<sequence>MIDHDASFVLGNTPMEEYVLFEVDGWLAEELVREPMKDGKGGLINAKPTAKVRVRLVNALSAPDNIHVGIARGEMAIALSTFVTPASSPAPDFTASTDVTLNPTSTPDTGAGIPIPWLRTWIKRETFPKGWKPSRSVRRACGGRQGKRVDTRRDQGVGCSPSPG</sequence>